<comment type="caution">
    <text evidence="6">The sequence shown here is derived from an EMBL/GenBank/DDBJ whole genome shotgun (WGS) entry which is preliminary data.</text>
</comment>
<dbReference type="PANTHER" id="PTHR42978">
    <property type="entry name" value="QUORUM-QUENCHING LACTONASE YTNP-RELATED-RELATED"/>
    <property type="match status" value="1"/>
</dbReference>
<reference evidence="6 7" key="1">
    <citation type="submission" date="2020-08" db="EMBL/GenBank/DDBJ databases">
        <title>Genomic Encyclopedia of Type Strains, Phase IV (KMG-IV): sequencing the most valuable type-strain genomes for metagenomic binning, comparative biology and taxonomic classification.</title>
        <authorList>
            <person name="Goeker M."/>
        </authorList>
    </citation>
    <scope>NUCLEOTIDE SEQUENCE [LARGE SCALE GENOMIC DNA]</scope>
    <source>
        <strain evidence="6 7">DSM 40141</strain>
    </source>
</reference>
<sequence>MRLGHLTIHPVIDGYAVMEPEGIFADVPAAALQEEGLLNVDGLLEFPFGGFLVLGPEERTVLVDLGAGPDPGFFPFTAPRHGLLPGALRAQGVDPADITDVVLSHLHADHIGWATVGGDVYFRHARHHVHAEDWRYYVDGDSHPSIRAHLTPLIDQVNLWEGPETELFPWLNLHAAPGHTPGSAVAILHSGQERLVLVGDLLHTPAELRQPQWHGTSDWDRDEAVFQRRTWRAYCRENDAPLVGPHFPDLRPVRVET</sequence>
<dbReference type="EMBL" id="JACHEM010000022">
    <property type="protein sequence ID" value="MBB6439474.1"/>
    <property type="molecule type" value="Genomic_DNA"/>
</dbReference>
<organism evidence="6 7">
    <name type="scientific">Streptomyces candidus</name>
    <dbReference type="NCBI Taxonomy" id="67283"/>
    <lineage>
        <taxon>Bacteria</taxon>
        <taxon>Bacillati</taxon>
        <taxon>Actinomycetota</taxon>
        <taxon>Actinomycetes</taxon>
        <taxon>Kitasatosporales</taxon>
        <taxon>Streptomycetaceae</taxon>
        <taxon>Streptomyces</taxon>
    </lineage>
</organism>
<dbReference type="InterPro" id="IPR001279">
    <property type="entry name" value="Metallo-B-lactamas"/>
</dbReference>
<comment type="similarity">
    <text evidence="1">Belongs to the metallo-beta-lactamase superfamily.</text>
</comment>
<protein>
    <submittedName>
        <fullName evidence="6">Glyoxylase-like metal-dependent hydrolase (Beta-lactamase superfamily II)</fullName>
    </submittedName>
</protein>
<evidence type="ECO:0000256" key="4">
    <source>
        <dbReference type="ARBA" id="ARBA00022833"/>
    </source>
</evidence>
<dbReference type="AlphaFoldDB" id="A0A7X0HN66"/>
<dbReference type="PANTHER" id="PTHR42978:SF6">
    <property type="entry name" value="QUORUM-QUENCHING LACTONASE YTNP-RELATED"/>
    <property type="match status" value="1"/>
</dbReference>
<evidence type="ECO:0000256" key="3">
    <source>
        <dbReference type="ARBA" id="ARBA00022801"/>
    </source>
</evidence>
<keyword evidence="2" id="KW-0479">Metal-binding</keyword>
<dbReference type="Proteomes" id="UP000540423">
    <property type="component" value="Unassembled WGS sequence"/>
</dbReference>
<accession>A0A7X0HN66</accession>
<evidence type="ECO:0000313" key="7">
    <source>
        <dbReference type="Proteomes" id="UP000540423"/>
    </source>
</evidence>
<dbReference type="InterPro" id="IPR036866">
    <property type="entry name" value="RibonucZ/Hydroxyglut_hydro"/>
</dbReference>
<keyword evidence="7" id="KW-1185">Reference proteome</keyword>
<evidence type="ECO:0000256" key="1">
    <source>
        <dbReference type="ARBA" id="ARBA00007749"/>
    </source>
</evidence>
<dbReference type="GO" id="GO:0016787">
    <property type="term" value="F:hydrolase activity"/>
    <property type="evidence" value="ECO:0007669"/>
    <property type="project" value="UniProtKB-KW"/>
</dbReference>
<proteinExistence type="inferred from homology"/>
<evidence type="ECO:0000256" key="2">
    <source>
        <dbReference type="ARBA" id="ARBA00022723"/>
    </source>
</evidence>
<gene>
    <name evidence="6" type="ORF">HNQ79_005986</name>
</gene>
<dbReference type="GO" id="GO:0046872">
    <property type="term" value="F:metal ion binding"/>
    <property type="evidence" value="ECO:0007669"/>
    <property type="project" value="UniProtKB-KW"/>
</dbReference>
<evidence type="ECO:0000259" key="5">
    <source>
        <dbReference type="SMART" id="SM00849"/>
    </source>
</evidence>
<dbReference type="InterPro" id="IPR051013">
    <property type="entry name" value="MBL_superfamily_lactonases"/>
</dbReference>
<dbReference type="Gene3D" id="3.60.15.10">
    <property type="entry name" value="Ribonuclease Z/Hydroxyacylglutathione hydrolase-like"/>
    <property type="match status" value="1"/>
</dbReference>
<feature type="domain" description="Metallo-beta-lactamase" evidence="5">
    <location>
        <begin position="48"/>
        <end position="246"/>
    </location>
</feature>
<dbReference type="RefSeq" id="WP_185036021.1">
    <property type="nucleotide sequence ID" value="NZ_BNBN01000021.1"/>
</dbReference>
<dbReference type="Pfam" id="PF00753">
    <property type="entry name" value="Lactamase_B"/>
    <property type="match status" value="1"/>
</dbReference>
<keyword evidence="4" id="KW-0862">Zinc</keyword>
<dbReference type="SMART" id="SM00849">
    <property type="entry name" value="Lactamase_B"/>
    <property type="match status" value="1"/>
</dbReference>
<name>A0A7X0HN66_9ACTN</name>
<dbReference type="SUPFAM" id="SSF56281">
    <property type="entry name" value="Metallo-hydrolase/oxidoreductase"/>
    <property type="match status" value="1"/>
</dbReference>
<evidence type="ECO:0000313" key="6">
    <source>
        <dbReference type="EMBL" id="MBB6439474.1"/>
    </source>
</evidence>
<keyword evidence="3 6" id="KW-0378">Hydrolase</keyword>